<proteinExistence type="predicted"/>
<evidence type="ECO:0000313" key="2">
    <source>
        <dbReference type="EMBL" id="GFZ27748.1"/>
    </source>
</evidence>
<reference evidence="2" key="1">
    <citation type="submission" date="2020-08" db="EMBL/GenBank/DDBJ databases">
        <title>Taxonomic study for Lactobacillus species isolated from hardwood bark.</title>
        <authorList>
            <person name="Tohno M."/>
            <person name="Tanizawa Y."/>
        </authorList>
    </citation>
    <scope>NUCLEOTIDE SEQUENCE</scope>
    <source>
        <strain evidence="2">B40</strain>
    </source>
</reference>
<feature type="region of interest" description="Disordered" evidence="1">
    <location>
        <begin position="1"/>
        <end position="25"/>
    </location>
</feature>
<sequence>MNKEEKSEKVEKRQENRETSKHKQELNEKLIRAYLSQINGFGFWQHKR</sequence>
<evidence type="ECO:0000256" key="1">
    <source>
        <dbReference type="SAM" id="MobiDB-lite"/>
    </source>
</evidence>
<comment type="caution">
    <text evidence="2">The sequence shown here is derived from an EMBL/GenBank/DDBJ whole genome shotgun (WGS) entry which is preliminary data.</text>
</comment>
<dbReference type="Proteomes" id="UP000677218">
    <property type="component" value="Unassembled WGS sequence"/>
</dbReference>
<gene>
    <name evidence="2" type="ORF">LCB40_16280</name>
</gene>
<accession>A0A916VIV3</accession>
<dbReference type="AlphaFoldDB" id="A0A916VIV3"/>
<keyword evidence="3" id="KW-1185">Reference proteome</keyword>
<name>A0A916VIV3_9LACO</name>
<dbReference type="RefSeq" id="WP_212781428.1">
    <property type="nucleotide sequence ID" value="NZ_BMAY01000017.1"/>
</dbReference>
<protein>
    <submittedName>
        <fullName evidence="2">Uncharacterized protein</fullName>
    </submittedName>
</protein>
<evidence type="ECO:0000313" key="3">
    <source>
        <dbReference type="Proteomes" id="UP000677218"/>
    </source>
</evidence>
<dbReference type="EMBL" id="BMAY01000017">
    <property type="protein sequence ID" value="GFZ27748.1"/>
    <property type="molecule type" value="Genomic_DNA"/>
</dbReference>
<organism evidence="2 3">
    <name type="scientific">Lactobacillus corticis</name>
    <dbReference type="NCBI Taxonomy" id="2201249"/>
    <lineage>
        <taxon>Bacteria</taxon>
        <taxon>Bacillati</taxon>
        <taxon>Bacillota</taxon>
        <taxon>Bacilli</taxon>
        <taxon>Lactobacillales</taxon>
        <taxon>Lactobacillaceae</taxon>
        <taxon>Lactobacillus</taxon>
    </lineage>
</organism>